<sequence>MLLFAADEDVYAAAAAAAVAVFLREGGRRGGTTAAEPPPPSMAVRVGNGDAGTDSVAPAAAAAAASAVDAVAAAAETATATVAGAGDGTAPPPPHASRPGRVPSLARPPLWRCLSASRRPWPPSWPLATTLTSPTWTLGGWATRWRRWGRPPPPRAVRRWPSRPTRGRGSRPTGWSTRGSTMLSAAPRCRPVAGTATATAMAAAGTAALTLTSTAAAAAAAARRLRRQGGRRGGAPRPVSTGVCGWPSLALPPFPTASTTTCGRRRQRRKGGGGGAAARPRGEQGRLLGGKARCLPAGPAANARPALRPRGGGVRQRRADRGAGDRR</sequence>
<dbReference type="EMBL" id="CM020619">
    <property type="protein sequence ID" value="KAK1864357.1"/>
    <property type="molecule type" value="Genomic_DNA"/>
</dbReference>
<protein>
    <submittedName>
        <fullName evidence="1">Uncharacterized protein</fullName>
    </submittedName>
</protein>
<dbReference type="Proteomes" id="UP000798662">
    <property type="component" value="Chromosome 2"/>
</dbReference>
<accession>A0ACC3C3I4</accession>
<proteinExistence type="predicted"/>
<evidence type="ECO:0000313" key="2">
    <source>
        <dbReference type="Proteomes" id="UP000798662"/>
    </source>
</evidence>
<organism evidence="1 2">
    <name type="scientific">Pyropia yezoensis</name>
    <name type="common">Susabi-nori</name>
    <name type="synonym">Porphyra yezoensis</name>
    <dbReference type="NCBI Taxonomy" id="2788"/>
    <lineage>
        <taxon>Eukaryota</taxon>
        <taxon>Rhodophyta</taxon>
        <taxon>Bangiophyceae</taxon>
        <taxon>Bangiales</taxon>
        <taxon>Bangiaceae</taxon>
        <taxon>Pyropia</taxon>
    </lineage>
</organism>
<comment type="caution">
    <text evidence="1">The sequence shown here is derived from an EMBL/GenBank/DDBJ whole genome shotgun (WGS) entry which is preliminary data.</text>
</comment>
<name>A0ACC3C3I4_PYRYE</name>
<reference evidence="1" key="1">
    <citation type="submission" date="2019-11" db="EMBL/GenBank/DDBJ databases">
        <title>Nori genome reveals adaptations in red seaweeds to the harsh intertidal environment.</title>
        <authorList>
            <person name="Wang D."/>
            <person name="Mao Y."/>
        </authorList>
    </citation>
    <scope>NUCLEOTIDE SEQUENCE</scope>
    <source>
        <tissue evidence="1">Gametophyte</tissue>
    </source>
</reference>
<keyword evidence="2" id="KW-1185">Reference proteome</keyword>
<evidence type="ECO:0000313" key="1">
    <source>
        <dbReference type="EMBL" id="KAK1864357.1"/>
    </source>
</evidence>
<gene>
    <name evidence="1" type="ORF">I4F81_006905</name>
</gene>